<reference evidence="2 3" key="1">
    <citation type="submission" date="2020-04" db="EMBL/GenBank/DDBJ databases">
        <title>Flammeovirgaceae bacterium KN852 isolated from deep sea.</title>
        <authorList>
            <person name="Zhang D.-C."/>
        </authorList>
    </citation>
    <scope>NUCLEOTIDE SEQUENCE [LARGE SCALE GENOMIC DNA]</scope>
    <source>
        <strain evidence="2 3">KN852</strain>
    </source>
</reference>
<name>A0A848J5Z8_9BACT</name>
<proteinExistence type="predicted"/>
<sequence length="417" mass="47353">MNKHFFIVIISILTFSYANAQDNYLPAVIVSLQGDTISGKIDYKNWGSNPDKINFYNENKRTIYKPFEIKSFLVNDELYQSAIVQVDNSTYDLGNLSDSPNPVSVTDTVFVRKIIEGKRDLFYFKTKSGIINLYIDNGGKIEWLERKKYYYSNNGSKQVIENSKYKNQLSLYFNDCDDIHGSIVNSSYTLKSLTKLFIKYNECHNQEVIVFSKEEKIITKFSILSGLSQTTLTFNSSLDNYAYLVEPGKQNSIDFIFGFAADILLPRNNQRWIIHNELLLSTYSVSFEHENVMNENRTITNKSTIGNTSLALNVLLRHKIPVGNVDIFINGGFSAGLSIKNENFSITEDTFYIPVQTTEGVAINPIRTGERGFTGGLGLSIKNVNIEARYLRSIGPSVIKDLDSNIQKMNLILSYEL</sequence>
<gene>
    <name evidence="2" type="ORF">HH304_15910</name>
</gene>
<keyword evidence="3" id="KW-1185">Reference proteome</keyword>
<evidence type="ECO:0000313" key="2">
    <source>
        <dbReference type="EMBL" id="NMM49894.1"/>
    </source>
</evidence>
<feature type="chain" id="PRO_5032638381" evidence="1">
    <location>
        <begin position="21"/>
        <end position="417"/>
    </location>
</feature>
<keyword evidence="1" id="KW-0732">Signal</keyword>
<dbReference type="Proteomes" id="UP000559010">
    <property type="component" value="Unassembled WGS sequence"/>
</dbReference>
<protein>
    <submittedName>
        <fullName evidence="2">Outer membrane beta-barrel protein</fullName>
    </submittedName>
</protein>
<evidence type="ECO:0000313" key="3">
    <source>
        <dbReference type="Proteomes" id="UP000559010"/>
    </source>
</evidence>
<dbReference type="RefSeq" id="WP_169683453.1">
    <property type="nucleotide sequence ID" value="NZ_JABBNU010000010.1"/>
</dbReference>
<accession>A0A848J5Z8</accession>
<organism evidence="2 3">
    <name type="scientific">Marinigracilibium pacificum</name>
    <dbReference type="NCBI Taxonomy" id="2729599"/>
    <lineage>
        <taxon>Bacteria</taxon>
        <taxon>Pseudomonadati</taxon>
        <taxon>Bacteroidota</taxon>
        <taxon>Cytophagia</taxon>
        <taxon>Cytophagales</taxon>
        <taxon>Flammeovirgaceae</taxon>
        <taxon>Marinigracilibium</taxon>
    </lineage>
</organism>
<dbReference type="AlphaFoldDB" id="A0A848J5Z8"/>
<dbReference type="EMBL" id="JABBNU010000010">
    <property type="protein sequence ID" value="NMM49894.1"/>
    <property type="molecule type" value="Genomic_DNA"/>
</dbReference>
<comment type="caution">
    <text evidence="2">The sequence shown here is derived from an EMBL/GenBank/DDBJ whole genome shotgun (WGS) entry which is preliminary data.</text>
</comment>
<evidence type="ECO:0000256" key="1">
    <source>
        <dbReference type="SAM" id="SignalP"/>
    </source>
</evidence>
<feature type="signal peptide" evidence="1">
    <location>
        <begin position="1"/>
        <end position="20"/>
    </location>
</feature>